<dbReference type="GO" id="GO:0001523">
    <property type="term" value="P:retinoid metabolic process"/>
    <property type="evidence" value="ECO:0000318"/>
    <property type="project" value="GO_Central"/>
</dbReference>
<dbReference type="PRINTS" id="PR00081">
    <property type="entry name" value="GDHRDH"/>
</dbReference>
<feature type="chain" id="PRO_5036451346" evidence="4">
    <location>
        <begin position="16"/>
        <end position="467"/>
    </location>
</feature>
<gene>
    <name evidence="5" type="primary">RDH5</name>
</gene>
<evidence type="ECO:0000256" key="4">
    <source>
        <dbReference type="SAM" id="SignalP"/>
    </source>
</evidence>
<dbReference type="Pfam" id="PF00106">
    <property type="entry name" value="adh_short"/>
    <property type="match status" value="1"/>
</dbReference>
<dbReference type="PRINTS" id="PR00080">
    <property type="entry name" value="SDRFAMILY"/>
</dbReference>
<dbReference type="PANTHER" id="PTHR43313">
    <property type="entry name" value="SHORT-CHAIN DEHYDROGENASE/REDUCTASE FAMILY 9C"/>
    <property type="match status" value="1"/>
</dbReference>
<dbReference type="OrthoDB" id="5296at2759"/>
<dbReference type="GeneTree" id="ENSGT00940000161168"/>
<dbReference type="SUPFAM" id="SSF51735">
    <property type="entry name" value="NAD(P)-binding Rossmann-fold domains"/>
    <property type="match status" value="1"/>
</dbReference>
<dbReference type="Ensembl" id="ENSGALT00010055803.1">
    <property type="protein sequence ID" value="ENSGALP00010033783.1"/>
    <property type="gene ID" value="ENSGALG00010022931.1"/>
</dbReference>
<dbReference type="GO" id="GO:0008202">
    <property type="term" value="P:steroid metabolic process"/>
    <property type="evidence" value="ECO:0000318"/>
    <property type="project" value="GO_Central"/>
</dbReference>
<dbReference type="Proteomes" id="UP000000539">
    <property type="component" value="Chromosome 34"/>
</dbReference>
<sequence>MWLYLLLVVLAWALGWLVRDRQTLPSVKDKHVFITGCDSGFGNLLARRLAQRGFRVLAACLTPQGADGLQRGCAGHLRTTLLDVTRSDSIRRAAEWVREEVGEKGLFGLVNNAGVANPIGPTEWMRIEDYRQVMAVNTFGAIEVTLQLLPLLKRARGRVVNTSSVLGRLSANGGGYCVSKYCIEAFSDSLRRDMYHFGVKVSIVEPGFFKTAVTNLESIEASLRQLWERLAPETRLSYGEEFFHKCEWWEGAAGPPPSWAPVGWPLPPWGPLGWPPPLPGPHWQHSSWTPVGLATPFFQGPRWVGHPLLLGAHWVGHPSSWAPLALATLFQGPPLGWPPPSSRALLGLATPSFLGPPLGWPPPPSWGPLALATLFLDPSWVGHSLLPWPPLGWPPPSSWTPTALATSFFLGPLGWPPLSSWGPLGWPPPSSWAPTGLATPFFLGPHWVGHTHGPTPQSSDPHQPNQT</sequence>
<evidence type="ECO:0000313" key="5">
    <source>
        <dbReference type="Ensembl" id="ENSGALP00010033783.1"/>
    </source>
</evidence>
<evidence type="ECO:0000256" key="3">
    <source>
        <dbReference type="RuleBase" id="RU000363"/>
    </source>
</evidence>
<keyword evidence="6" id="KW-1185">Reference proteome</keyword>
<dbReference type="Gene3D" id="3.40.50.720">
    <property type="entry name" value="NAD(P)-binding Rossmann-like Domain"/>
    <property type="match status" value="1"/>
</dbReference>
<evidence type="ECO:0000313" key="6">
    <source>
        <dbReference type="Proteomes" id="UP000000539"/>
    </source>
</evidence>
<dbReference type="GlyGen" id="A0A8V0ZK90">
    <property type="glycosylation" value="2 sites"/>
</dbReference>
<dbReference type="GO" id="GO:0004745">
    <property type="term" value="F:all-trans-retinol dehydrogenase (NAD+) activity"/>
    <property type="evidence" value="ECO:0000318"/>
    <property type="project" value="GO_Central"/>
</dbReference>
<feature type="signal peptide" evidence="4">
    <location>
        <begin position="1"/>
        <end position="15"/>
    </location>
</feature>
<organism evidence="5 6">
    <name type="scientific">Gallus gallus</name>
    <name type="common">Chicken</name>
    <dbReference type="NCBI Taxonomy" id="9031"/>
    <lineage>
        <taxon>Eukaryota</taxon>
        <taxon>Metazoa</taxon>
        <taxon>Chordata</taxon>
        <taxon>Craniata</taxon>
        <taxon>Vertebrata</taxon>
        <taxon>Euteleostomi</taxon>
        <taxon>Archelosauria</taxon>
        <taxon>Archosauria</taxon>
        <taxon>Dinosauria</taxon>
        <taxon>Saurischia</taxon>
        <taxon>Theropoda</taxon>
        <taxon>Coelurosauria</taxon>
        <taxon>Aves</taxon>
        <taxon>Neognathae</taxon>
        <taxon>Galloanserae</taxon>
        <taxon>Galliformes</taxon>
        <taxon>Phasianidae</taxon>
        <taxon>Phasianinae</taxon>
        <taxon>Gallus</taxon>
    </lineage>
</organism>
<dbReference type="PANTHER" id="PTHR43313:SF12">
    <property type="entry name" value="RETINOL DEHYDROGENASE 5"/>
    <property type="match status" value="1"/>
</dbReference>
<reference evidence="5" key="3">
    <citation type="submission" date="2025-09" db="UniProtKB">
        <authorList>
            <consortium name="Ensembl"/>
        </authorList>
    </citation>
    <scope>IDENTIFICATION</scope>
    <source>
        <strain evidence="5">broiler</strain>
    </source>
</reference>
<proteinExistence type="inferred from homology"/>
<keyword evidence="4" id="KW-0732">Signal</keyword>
<evidence type="ECO:0000256" key="1">
    <source>
        <dbReference type="ARBA" id="ARBA00006484"/>
    </source>
</evidence>
<protein>
    <submittedName>
        <fullName evidence="5">Retinol dehydrogenase 5</fullName>
    </submittedName>
</protein>
<keyword evidence="2" id="KW-0560">Oxidoreductase</keyword>
<name>A0A8V0ZK90_CHICK</name>
<reference evidence="5" key="2">
    <citation type="submission" date="2025-08" db="UniProtKB">
        <authorList>
            <consortium name="Ensembl"/>
        </authorList>
    </citation>
    <scope>IDENTIFICATION</scope>
    <source>
        <strain evidence="5">broiler</strain>
    </source>
</reference>
<evidence type="ECO:0000256" key="2">
    <source>
        <dbReference type="ARBA" id="ARBA00023002"/>
    </source>
</evidence>
<accession>A0A8V0ZK90</accession>
<dbReference type="FunFam" id="3.40.50.720:FF:000074">
    <property type="entry name" value="Retinol dehydrogenase type 1"/>
    <property type="match status" value="1"/>
</dbReference>
<dbReference type="InterPro" id="IPR036291">
    <property type="entry name" value="NAD(P)-bd_dom_sf"/>
</dbReference>
<comment type="similarity">
    <text evidence="1 3">Belongs to the short-chain dehydrogenases/reductases (SDR) family.</text>
</comment>
<dbReference type="FunCoup" id="A0A8V0ZK90">
    <property type="interactions" value="45"/>
</dbReference>
<dbReference type="AlphaFoldDB" id="A0A8V0ZK90"/>
<reference evidence="5" key="1">
    <citation type="submission" date="2020-11" db="EMBL/GenBank/DDBJ databases">
        <title>Gallus gallus (Chicken) genome, bGalGal1, GRCg7b, maternal haplotype autosomes + Z &amp; W.</title>
        <authorList>
            <person name="Warren W."/>
            <person name="Formenti G."/>
            <person name="Fedrigo O."/>
            <person name="Haase B."/>
            <person name="Mountcastle J."/>
            <person name="Balacco J."/>
            <person name="Tracey A."/>
            <person name="Schneider V."/>
            <person name="Okimoto R."/>
            <person name="Cheng H."/>
            <person name="Hawken R."/>
            <person name="Howe K."/>
            <person name="Jarvis E.D."/>
        </authorList>
    </citation>
    <scope>NUCLEOTIDE SEQUENCE [LARGE SCALE GENOMIC DNA]</scope>
    <source>
        <strain evidence="5">Broiler</strain>
    </source>
</reference>
<dbReference type="InterPro" id="IPR002347">
    <property type="entry name" value="SDR_fam"/>
</dbReference>